<dbReference type="Pfam" id="PF00561">
    <property type="entry name" value="Abhydrolase_1"/>
    <property type="match status" value="1"/>
</dbReference>
<dbReference type="GO" id="GO:0047372">
    <property type="term" value="F:monoacylglycerol lipase activity"/>
    <property type="evidence" value="ECO:0007669"/>
    <property type="project" value="TreeGrafter"/>
</dbReference>
<feature type="domain" description="AB hydrolase-1" evidence="1">
    <location>
        <begin position="26"/>
        <end position="257"/>
    </location>
</feature>
<name>A0A6G1X9Q0_9BACI</name>
<accession>A0A6G1X9Q0</accession>
<organism evidence="2 3">
    <name type="scientific">Salinibacillus xinjiangensis</name>
    <dbReference type="NCBI Taxonomy" id="1229268"/>
    <lineage>
        <taxon>Bacteria</taxon>
        <taxon>Bacillati</taxon>
        <taxon>Bacillota</taxon>
        <taxon>Bacilli</taxon>
        <taxon>Bacillales</taxon>
        <taxon>Bacillaceae</taxon>
        <taxon>Salinibacillus</taxon>
    </lineage>
</organism>
<dbReference type="GO" id="GO:0016020">
    <property type="term" value="C:membrane"/>
    <property type="evidence" value="ECO:0007669"/>
    <property type="project" value="TreeGrafter"/>
</dbReference>
<gene>
    <name evidence="2" type="ORF">GH754_15165</name>
</gene>
<evidence type="ECO:0000313" key="2">
    <source>
        <dbReference type="EMBL" id="MRG87626.1"/>
    </source>
</evidence>
<dbReference type="OrthoDB" id="9797695at2"/>
<dbReference type="InterPro" id="IPR000073">
    <property type="entry name" value="AB_hydrolase_1"/>
</dbReference>
<evidence type="ECO:0000259" key="1">
    <source>
        <dbReference type="Pfam" id="PF00561"/>
    </source>
</evidence>
<protein>
    <submittedName>
        <fullName evidence="2">Alpha/beta fold hydrolase</fullName>
    </submittedName>
</protein>
<dbReference type="RefSeq" id="WP_153729514.1">
    <property type="nucleotide sequence ID" value="NZ_WJNH01000010.1"/>
</dbReference>
<dbReference type="PANTHER" id="PTHR43798">
    <property type="entry name" value="MONOACYLGLYCEROL LIPASE"/>
    <property type="match status" value="1"/>
</dbReference>
<evidence type="ECO:0000313" key="3">
    <source>
        <dbReference type="Proteomes" id="UP000480185"/>
    </source>
</evidence>
<dbReference type="InterPro" id="IPR000639">
    <property type="entry name" value="Epox_hydrolase-like"/>
</dbReference>
<reference evidence="2 3" key="1">
    <citation type="submission" date="2019-11" db="EMBL/GenBank/DDBJ databases">
        <authorList>
            <person name="Li J."/>
        </authorList>
    </citation>
    <scope>NUCLEOTIDE SEQUENCE [LARGE SCALE GENOMIC DNA]</scope>
    <source>
        <strain evidence="2 3">J4</strain>
    </source>
</reference>
<dbReference type="InterPro" id="IPR050266">
    <property type="entry name" value="AB_hydrolase_sf"/>
</dbReference>
<dbReference type="SUPFAM" id="SSF53474">
    <property type="entry name" value="alpha/beta-Hydrolases"/>
    <property type="match status" value="1"/>
</dbReference>
<dbReference type="GO" id="GO:0046464">
    <property type="term" value="P:acylglycerol catabolic process"/>
    <property type="evidence" value="ECO:0007669"/>
    <property type="project" value="TreeGrafter"/>
</dbReference>
<dbReference type="Proteomes" id="UP000480185">
    <property type="component" value="Unassembled WGS sequence"/>
</dbReference>
<dbReference type="Gene3D" id="3.40.50.1820">
    <property type="entry name" value="alpha/beta hydrolase"/>
    <property type="match status" value="1"/>
</dbReference>
<keyword evidence="3" id="KW-1185">Reference proteome</keyword>
<dbReference type="AlphaFoldDB" id="A0A6G1X9Q0"/>
<dbReference type="InterPro" id="IPR029058">
    <property type="entry name" value="AB_hydrolase_fold"/>
</dbReference>
<dbReference type="PRINTS" id="PR00111">
    <property type="entry name" value="ABHYDROLASE"/>
</dbReference>
<dbReference type="PANTHER" id="PTHR43798:SF33">
    <property type="entry name" value="HYDROLASE, PUTATIVE (AFU_ORTHOLOGUE AFUA_2G14860)-RELATED"/>
    <property type="match status" value="1"/>
</dbReference>
<proteinExistence type="predicted"/>
<sequence>MQITENIVQAGKYKMFYRSAGTGDQTILLLHGIPTNSFLWVHVIPQLAQNYTVIAPDLVGYGASDRSTNDELTLPMQANHIVTLLDALGIQSVHVVGHDLGGGIAQILAVNYTERIESFMVVDGVAFSNWPLPKVVALRYPTAPEFEPSLYFIEKMLREGLFHQELLTPELLNAFLQPFNHPTGPQELLEASLALNHHQTEDIVPGLQKLNKPATFLYGQYDRYLPPYWGNRLKETVPNSTFNILPECSHYSMLDNPLLVSQEIMNHINKILA</sequence>
<comment type="caution">
    <text evidence="2">The sequence shown here is derived from an EMBL/GenBank/DDBJ whole genome shotgun (WGS) entry which is preliminary data.</text>
</comment>
<keyword evidence="2" id="KW-0378">Hydrolase</keyword>
<dbReference type="PRINTS" id="PR00412">
    <property type="entry name" value="EPOXHYDRLASE"/>
</dbReference>
<dbReference type="EMBL" id="WJNH01000010">
    <property type="protein sequence ID" value="MRG87626.1"/>
    <property type="molecule type" value="Genomic_DNA"/>
</dbReference>